<name>A0A315XU72_RUMFL</name>
<dbReference type="Proteomes" id="UP000245720">
    <property type="component" value="Unassembled WGS sequence"/>
</dbReference>
<feature type="coiled-coil region" evidence="1">
    <location>
        <begin position="522"/>
        <end position="549"/>
    </location>
</feature>
<comment type="caution">
    <text evidence="2">The sequence shown here is derived from an EMBL/GenBank/DDBJ whole genome shotgun (WGS) entry which is preliminary data.</text>
</comment>
<dbReference type="OrthoDB" id="1834783at2"/>
<dbReference type="Pfam" id="PF13289">
    <property type="entry name" value="SIR2_2"/>
    <property type="match status" value="1"/>
</dbReference>
<reference evidence="2 3" key="1">
    <citation type="submission" date="2018-05" db="EMBL/GenBank/DDBJ databases">
        <title>The Hungate 1000. A catalogue of reference genomes from the rumen microbiome.</title>
        <authorList>
            <person name="Kelly W."/>
        </authorList>
    </citation>
    <scope>NUCLEOTIDE SEQUENCE [LARGE SCALE GENOMIC DNA]</scope>
    <source>
        <strain evidence="2 3">SAb67</strain>
    </source>
</reference>
<dbReference type="SUPFAM" id="SSF52467">
    <property type="entry name" value="DHS-like NAD/FAD-binding domain"/>
    <property type="match status" value="1"/>
</dbReference>
<evidence type="ECO:0000313" key="3">
    <source>
        <dbReference type="Proteomes" id="UP000245720"/>
    </source>
</evidence>
<dbReference type="EMBL" id="QGDI01000014">
    <property type="protein sequence ID" value="PWJ10428.1"/>
    <property type="molecule type" value="Genomic_DNA"/>
</dbReference>
<sequence>MDKIIEQIEKIREINKQHKLVIFVGAGVSRNSGVCSWLDLVKDIAIRIDYNDICENCKMKNLICSECGETLELCSFDNYKCQYKRNYSPDEFLKIPQYFYEEKGEEQYIQLLNEKFGGNYTPNIIDDIIFEIKPEHIITTNYDHLLEDTKNINVSKYTIIKSDKELLTKPGKHYIIKMHGDKDDFDKCRINNIVLKEDDYLKYSHTHEIIESYIKSLLFDKTFMFVGYSLSDNNLKLIMSYIDYYAKSQGIKNRSPHYLITNKIEHKERDNKYWKNKNVEVVDLSTLSNFMKEKTPCELSIYGKPLFSFLTYIKNYNLPFYEDKKEQLKYTLLKSVNSVEPFNRISYTTLLSICAFSHGAELQNGSLIIFDETEYNNLLNILEQNDLDSLKIKNCFIKSGIYSIHHKSNFNAPLFYRFATDEEKTDELLNLSMMWAYPEIINRLPTINNKFERAYYNSLIFKTKDNICLDLLSNIEAEVNKRDFKYLTLRDKYEISIQRFNQFAIRTLDEYKYREYYFEKERKKELRKINDSEKSKKEVEKNESKLSEKYDKNSDNLKNEQWNKLNIFLDIASKESRAFESIKKICGNNGEEINKLNNLLLKHEEYYMRKSTIAKYGGTIYGDLFKLQAIVYDYYYFYKKNYLILDWFNNVSKMCEPYIKAILCTYYPDEYQFSNPAFGRTRVKPYPFNLTDINMIIRHVKYKDFDSWLSYYKVFNLSLIDDLPITEIFDNFCISIRSFWLTEYAEHINLFGKILSLIELSKDDCHKILLSFLKLVTPDDKISIAMLRTCLKALWLFVNKHYDADDSSYHQLLELLIDEYLLTDPLNMRNDYINLIHTLSPQADKKIYDKCCAIIDQNDSERNKAYYPYVFKDILLKHEPTKWSKWIIDNLEHNWTDEVFDYLEKKIIPYDEVVSKYFEDKLNGIKETPGVKTFPDNKSELINSIVILHILGIIPDLDNMGYLNQYCNEYAYLDFLLNPESFDYSKINTADYMWCNFIANDKFRERILEHKSEFWSKEDEKRIELGFGGPFENQIAYKYLFD</sequence>
<dbReference type="InterPro" id="IPR029035">
    <property type="entry name" value="DHS-like_NAD/FAD-binding_dom"/>
</dbReference>
<accession>A0A315XU72</accession>
<evidence type="ECO:0000313" key="2">
    <source>
        <dbReference type="EMBL" id="PWJ10428.1"/>
    </source>
</evidence>
<organism evidence="2 3">
    <name type="scientific">Ruminococcus flavefaciens</name>
    <dbReference type="NCBI Taxonomy" id="1265"/>
    <lineage>
        <taxon>Bacteria</taxon>
        <taxon>Bacillati</taxon>
        <taxon>Bacillota</taxon>
        <taxon>Clostridia</taxon>
        <taxon>Eubacteriales</taxon>
        <taxon>Oscillospiraceae</taxon>
        <taxon>Ruminococcus</taxon>
    </lineage>
</organism>
<keyword evidence="1" id="KW-0175">Coiled coil</keyword>
<evidence type="ECO:0000256" key="1">
    <source>
        <dbReference type="SAM" id="Coils"/>
    </source>
</evidence>
<dbReference type="RefSeq" id="WP_109727748.1">
    <property type="nucleotide sequence ID" value="NZ_QGDI01000014.1"/>
</dbReference>
<proteinExistence type="predicted"/>
<protein>
    <submittedName>
        <fullName evidence="2">SIR2-like protein</fullName>
    </submittedName>
</protein>
<dbReference type="AlphaFoldDB" id="A0A315XU72"/>
<gene>
    <name evidence="2" type="ORF">IE37_03075</name>
</gene>